<comment type="caution">
    <text evidence="2">The sequence shown here is derived from an EMBL/GenBank/DDBJ whole genome shotgun (WGS) entry which is preliminary data.</text>
</comment>
<gene>
    <name evidence="2" type="ORF">MENT_LOCUS54078</name>
</gene>
<evidence type="ECO:0000313" key="3">
    <source>
        <dbReference type="Proteomes" id="UP000580250"/>
    </source>
</evidence>
<reference evidence="2 3" key="1">
    <citation type="submission" date="2020-08" db="EMBL/GenBank/DDBJ databases">
        <authorList>
            <person name="Koutsovoulos G."/>
            <person name="Danchin GJ E."/>
        </authorList>
    </citation>
    <scope>NUCLEOTIDE SEQUENCE [LARGE SCALE GENOMIC DNA]</scope>
</reference>
<sequence>MKKSLSISLFYFLQFASNVLGKNSIESSLHESIDANEAQVENDSEGDEEKYFSLNLLDNKHFDFASGLEPLSEIILDVSGKGELADILEMINDQLNLKVKLQRHITNIYSKIIKNPDNVPADHIEKINEYRKKIRSKNKQIKRYEVKKQKNLSKQKEIGDNLRKIYNHVKEAYISAQNGTNISEIAKAKGSKRKRRNYGYI</sequence>
<feature type="chain" id="PRO_5027831669" evidence="1">
    <location>
        <begin position="22"/>
        <end position="201"/>
    </location>
</feature>
<evidence type="ECO:0000256" key="1">
    <source>
        <dbReference type="SAM" id="SignalP"/>
    </source>
</evidence>
<dbReference type="Proteomes" id="UP000580250">
    <property type="component" value="Unassembled WGS sequence"/>
</dbReference>
<organism evidence="2 3">
    <name type="scientific">Meloidogyne enterolobii</name>
    <name type="common">Root-knot nematode worm</name>
    <name type="synonym">Meloidogyne mayaguensis</name>
    <dbReference type="NCBI Taxonomy" id="390850"/>
    <lineage>
        <taxon>Eukaryota</taxon>
        <taxon>Metazoa</taxon>
        <taxon>Ecdysozoa</taxon>
        <taxon>Nematoda</taxon>
        <taxon>Chromadorea</taxon>
        <taxon>Rhabditida</taxon>
        <taxon>Tylenchina</taxon>
        <taxon>Tylenchomorpha</taxon>
        <taxon>Tylenchoidea</taxon>
        <taxon>Meloidogynidae</taxon>
        <taxon>Meloidogyninae</taxon>
        <taxon>Meloidogyne</taxon>
    </lineage>
</organism>
<evidence type="ECO:0000313" key="2">
    <source>
        <dbReference type="EMBL" id="CAD2200598.1"/>
    </source>
</evidence>
<accession>A0A6V7XMZ4</accession>
<proteinExistence type="predicted"/>
<keyword evidence="1" id="KW-0732">Signal</keyword>
<dbReference type="AlphaFoldDB" id="A0A6V7XMZ4"/>
<feature type="signal peptide" evidence="1">
    <location>
        <begin position="1"/>
        <end position="21"/>
    </location>
</feature>
<protein>
    <submittedName>
        <fullName evidence="2">Uncharacterized protein</fullName>
    </submittedName>
</protein>
<dbReference type="EMBL" id="CAJEWN010001877">
    <property type="protein sequence ID" value="CAD2200598.1"/>
    <property type="molecule type" value="Genomic_DNA"/>
</dbReference>
<name>A0A6V7XMZ4_MELEN</name>